<keyword evidence="2" id="KW-0479">Metal-binding</keyword>
<dbReference type="InterPro" id="IPR001915">
    <property type="entry name" value="Peptidase_M48"/>
</dbReference>
<dbReference type="CDD" id="cd07332">
    <property type="entry name" value="M48C_Oma1_like"/>
    <property type="match status" value="1"/>
</dbReference>
<accession>A0ABM8X323</accession>
<dbReference type="InterPro" id="IPR051156">
    <property type="entry name" value="Mito/Outer_Membr_Metalloprot"/>
</dbReference>
<dbReference type="Pfam" id="PF23368">
    <property type="entry name" value="DUF7092"/>
    <property type="match status" value="1"/>
</dbReference>
<dbReference type="EC" id="3.4.-.-" evidence="10"/>
<dbReference type="GO" id="GO:0006508">
    <property type="term" value="P:proteolysis"/>
    <property type="evidence" value="ECO:0007669"/>
    <property type="project" value="UniProtKB-KW"/>
</dbReference>
<feature type="domain" description="DUF7092" evidence="9">
    <location>
        <begin position="22"/>
        <end position="100"/>
    </location>
</feature>
<evidence type="ECO:0000256" key="6">
    <source>
        <dbReference type="RuleBase" id="RU003983"/>
    </source>
</evidence>
<sequence>MTQDMQGPPSQAAASAAPVAPVAATYFDGKSSRAHAVTVSVAGKTAVVESLDGRELRRAPLSALRVSERVRRAPRLVTFDDGAFCEIHDHAALDALLAATGHREGWVARAQNSWKLVGMALAGLIVALLLGYYVLLPWTAAAVALSVPAAVEARLGEATLRSLDEGLLTASTLPAARQQQIRAAFAALSLPADPGHDYRLLFRQGGRLGANAIALPGGTIVITDELVALVGSGAGLLGVLAHEAGHVAGRHGLQQAVQASAIGAFTAYVFGDVSTLLAGVPAALLTLRYSRDHERAADAYAVDVMRRNRLPVTALADVLERLERHHRGDAAAGAKDSQAADEGSFFSTHPLTRERIEALRGAAATGR</sequence>
<dbReference type="InterPro" id="IPR055518">
    <property type="entry name" value="DUF7092"/>
</dbReference>
<dbReference type="PANTHER" id="PTHR22726:SF1">
    <property type="entry name" value="METALLOENDOPEPTIDASE OMA1, MITOCHONDRIAL"/>
    <property type="match status" value="1"/>
</dbReference>
<keyword evidence="4 6" id="KW-0862">Zinc</keyword>
<keyword evidence="7" id="KW-1133">Transmembrane helix</keyword>
<proteinExistence type="inferred from homology"/>
<keyword evidence="1 6" id="KW-0645">Protease</keyword>
<evidence type="ECO:0000256" key="3">
    <source>
        <dbReference type="ARBA" id="ARBA00022801"/>
    </source>
</evidence>
<keyword evidence="5 6" id="KW-0482">Metalloprotease</keyword>
<dbReference type="EMBL" id="CAJZAH010000002">
    <property type="protein sequence ID" value="CAG9174290.1"/>
    <property type="molecule type" value="Genomic_DNA"/>
</dbReference>
<keyword evidence="3 6" id="KW-0378">Hydrolase</keyword>
<evidence type="ECO:0000259" key="8">
    <source>
        <dbReference type="Pfam" id="PF01435"/>
    </source>
</evidence>
<keyword evidence="7" id="KW-0472">Membrane</keyword>
<comment type="cofactor">
    <cofactor evidence="6">
        <name>Zn(2+)</name>
        <dbReference type="ChEBI" id="CHEBI:29105"/>
    </cofactor>
    <text evidence="6">Binds 1 zinc ion per subunit.</text>
</comment>
<feature type="domain" description="Peptidase M48" evidence="8">
    <location>
        <begin position="177"/>
        <end position="361"/>
    </location>
</feature>
<organism evidence="10 11">
    <name type="scientific">Cupriavidus respiraculi</name>
    <dbReference type="NCBI Taxonomy" id="195930"/>
    <lineage>
        <taxon>Bacteria</taxon>
        <taxon>Pseudomonadati</taxon>
        <taxon>Pseudomonadota</taxon>
        <taxon>Betaproteobacteria</taxon>
        <taxon>Burkholderiales</taxon>
        <taxon>Burkholderiaceae</taxon>
        <taxon>Cupriavidus</taxon>
    </lineage>
</organism>
<evidence type="ECO:0000256" key="1">
    <source>
        <dbReference type="ARBA" id="ARBA00022670"/>
    </source>
</evidence>
<comment type="caution">
    <text evidence="10">The sequence shown here is derived from an EMBL/GenBank/DDBJ whole genome shotgun (WGS) entry which is preliminary data.</text>
</comment>
<evidence type="ECO:0000256" key="2">
    <source>
        <dbReference type="ARBA" id="ARBA00022723"/>
    </source>
</evidence>
<gene>
    <name evidence="10" type="primary">bepA_1</name>
    <name evidence="10" type="ORF">LMG21510_02510</name>
</gene>
<evidence type="ECO:0000259" key="9">
    <source>
        <dbReference type="Pfam" id="PF23368"/>
    </source>
</evidence>
<dbReference type="Pfam" id="PF01435">
    <property type="entry name" value="Peptidase_M48"/>
    <property type="match status" value="1"/>
</dbReference>
<evidence type="ECO:0000313" key="10">
    <source>
        <dbReference type="EMBL" id="CAG9174290.1"/>
    </source>
</evidence>
<dbReference type="Proteomes" id="UP000721236">
    <property type="component" value="Unassembled WGS sequence"/>
</dbReference>
<protein>
    <submittedName>
        <fullName evidence="10">Beta-barrel assembly-enhancing protease</fullName>
        <ecNumber evidence="10">3.4.-.-</ecNumber>
    </submittedName>
</protein>
<keyword evidence="7" id="KW-0812">Transmembrane</keyword>
<evidence type="ECO:0000313" key="11">
    <source>
        <dbReference type="Proteomes" id="UP000721236"/>
    </source>
</evidence>
<comment type="similarity">
    <text evidence="6">Belongs to the peptidase M48 family.</text>
</comment>
<dbReference type="Gene3D" id="3.30.2010.10">
    <property type="entry name" value="Metalloproteases ('zincins'), catalytic domain"/>
    <property type="match status" value="1"/>
</dbReference>
<evidence type="ECO:0000256" key="4">
    <source>
        <dbReference type="ARBA" id="ARBA00022833"/>
    </source>
</evidence>
<evidence type="ECO:0000256" key="7">
    <source>
        <dbReference type="SAM" id="Phobius"/>
    </source>
</evidence>
<reference evidence="10 11" key="1">
    <citation type="submission" date="2021-08" db="EMBL/GenBank/DDBJ databases">
        <authorList>
            <person name="Peeters C."/>
        </authorList>
    </citation>
    <scope>NUCLEOTIDE SEQUENCE [LARGE SCALE GENOMIC DNA]</scope>
    <source>
        <strain evidence="10 11">LMG 21510</strain>
    </source>
</reference>
<dbReference type="GO" id="GO:0008233">
    <property type="term" value="F:peptidase activity"/>
    <property type="evidence" value="ECO:0007669"/>
    <property type="project" value="UniProtKB-KW"/>
</dbReference>
<dbReference type="PANTHER" id="PTHR22726">
    <property type="entry name" value="METALLOENDOPEPTIDASE OMA1"/>
    <property type="match status" value="1"/>
</dbReference>
<evidence type="ECO:0000256" key="5">
    <source>
        <dbReference type="ARBA" id="ARBA00023049"/>
    </source>
</evidence>
<feature type="transmembrane region" description="Helical" evidence="7">
    <location>
        <begin position="116"/>
        <end position="135"/>
    </location>
</feature>
<name>A0ABM8X323_9BURK</name>
<keyword evidence="11" id="KW-1185">Reference proteome</keyword>